<evidence type="ECO:0000256" key="2">
    <source>
        <dbReference type="ARBA" id="ARBA00022771"/>
    </source>
</evidence>
<dbReference type="InterPro" id="IPR007588">
    <property type="entry name" value="Znf_FLYWCH"/>
</dbReference>
<keyword evidence="7" id="KW-1185">Reference proteome</keyword>
<dbReference type="Proteomes" id="UP001160148">
    <property type="component" value="Unassembled WGS sequence"/>
</dbReference>
<proteinExistence type="predicted"/>
<evidence type="ECO:0000256" key="3">
    <source>
        <dbReference type="ARBA" id="ARBA00022833"/>
    </source>
</evidence>
<dbReference type="PANTHER" id="PTHR47160:SF10">
    <property type="entry name" value="MULE TRANSPOSASE DOMAIN-CONTAINING PROTEIN"/>
    <property type="match status" value="1"/>
</dbReference>
<dbReference type="PANTHER" id="PTHR47160">
    <property type="entry name" value="PUTATIVE-RELATED"/>
    <property type="match status" value="1"/>
</dbReference>
<dbReference type="Pfam" id="PF04500">
    <property type="entry name" value="FLYWCH"/>
    <property type="match status" value="1"/>
</dbReference>
<keyword evidence="1" id="KW-0479">Metal-binding</keyword>
<feature type="domain" description="MULE transposase" evidence="5">
    <location>
        <begin position="191"/>
        <end position="283"/>
    </location>
</feature>
<evidence type="ECO:0008006" key="8">
    <source>
        <dbReference type="Google" id="ProtNLM"/>
    </source>
</evidence>
<sequence length="470" mass="53802">MSKLIESTHERDVLVNNGYMYLFDALSSDKKRRFWRCRNKNDCKARVHTTVDDIEIIKSINEHTHDSEAAKIEGNVAVNNIKRRAADTTESTSNVINECLAGLSEAAKGAIQSNYALKKQVRRKRNNTQAVPEAPKDLTTLEIPDVYKMYSPSEGHVEQFLLADSGPGTERILIFGRRRYLDILRNSKTWLGDGTFKISPPLFTQVYVILAEYLNGVHPIIYALLPDKFTKTYEKLFQMLINLCPELCPTSISLDYELAAINAVKKNFPNIIIHGCFFHLTKNFKKKIGELHLISKYNNDADFSISVKMIIAIAFVCINKIDIAIDALAENLPEELQPLLEWFEDNYVGRLNRNGRGRRPARFPPSIWNLNERVLNGIHRTNNHAEAANRRINVEMGMVHPTLWSFITCLRKIQAGRDTYLFQLESGRSPPKKLKKYIDTDKRLLKIVQESDTRDILTYLRGVAHNISLQ</sequence>
<evidence type="ECO:0000259" key="4">
    <source>
        <dbReference type="Pfam" id="PF04500"/>
    </source>
</evidence>
<evidence type="ECO:0000313" key="6">
    <source>
        <dbReference type="EMBL" id="CAI6345539.1"/>
    </source>
</evidence>
<dbReference type="GO" id="GO:0008270">
    <property type="term" value="F:zinc ion binding"/>
    <property type="evidence" value="ECO:0007669"/>
    <property type="project" value="UniProtKB-KW"/>
</dbReference>
<keyword evidence="2" id="KW-0863">Zinc-finger</keyword>
<evidence type="ECO:0000259" key="5">
    <source>
        <dbReference type="Pfam" id="PF10551"/>
    </source>
</evidence>
<dbReference type="EMBL" id="CARXXK010000001">
    <property type="protein sequence ID" value="CAI6345539.1"/>
    <property type="molecule type" value="Genomic_DNA"/>
</dbReference>
<reference evidence="6 7" key="1">
    <citation type="submission" date="2023-01" db="EMBL/GenBank/DDBJ databases">
        <authorList>
            <person name="Whitehead M."/>
        </authorList>
    </citation>
    <scope>NUCLEOTIDE SEQUENCE [LARGE SCALE GENOMIC DNA]</scope>
</reference>
<name>A0AAV0VMW5_9HEMI</name>
<evidence type="ECO:0000313" key="7">
    <source>
        <dbReference type="Proteomes" id="UP001160148"/>
    </source>
</evidence>
<accession>A0AAV0VMW5</accession>
<feature type="domain" description="FLYWCH-type" evidence="4">
    <location>
        <begin position="5"/>
        <end position="65"/>
    </location>
</feature>
<dbReference type="Pfam" id="PF10551">
    <property type="entry name" value="MULE"/>
    <property type="match status" value="1"/>
</dbReference>
<evidence type="ECO:0000256" key="1">
    <source>
        <dbReference type="ARBA" id="ARBA00022723"/>
    </source>
</evidence>
<dbReference type="AlphaFoldDB" id="A0AAV0VMW5"/>
<keyword evidence="3" id="KW-0862">Zinc</keyword>
<dbReference type="InterPro" id="IPR018289">
    <property type="entry name" value="MULE_transposase_dom"/>
</dbReference>
<organism evidence="6 7">
    <name type="scientific">Macrosiphum euphorbiae</name>
    <name type="common">potato aphid</name>
    <dbReference type="NCBI Taxonomy" id="13131"/>
    <lineage>
        <taxon>Eukaryota</taxon>
        <taxon>Metazoa</taxon>
        <taxon>Ecdysozoa</taxon>
        <taxon>Arthropoda</taxon>
        <taxon>Hexapoda</taxon>
        <taxon>Insecta</taxon>
        <taxon>Pterygota</taxon>
        <taxon>Neoptera</taxon>
        <taxon>Paraneoptera</taxon>
        <taxon>Hemiptera</taxon>
        <taxon>Sternorrhyncha</taxon>
        <taxon>Aphidomorpha</taxon>
        <taxon>Aphidoidea</taxon>
        <taxon>Aphididae</taxon>
        <taxon>Macrosiphini</taxon>
        <taxon>Macrosiphum</taxon>
    </lineage>
</organism>
<dbReference type="Gene3D" id="2.20.25.240">
    <property type="match status" value="1"/>
</dbReference>
<comment type="caution">
    <text evidence="6">The sequence shown here is derived from an EMBL/GenBank/DDBJ whole genome shotgun (WGS) entry which is preliminary data.</text>
</comment>
<protein>
    <recommendedName>
        <fullName evidence="8">MULE transposase domain-containing protein</fullName>
    </recommendedName>
</protein>
<gene>
    <name evidence="6" type="ORF">MEUPH1_LOCUS2541</name>
</gene>